<keyword evidence="4" id="KW-0677">Repeat</keyword>
<keyword evidence="6 7" id="KW-0472">Membrane</keyword>
<dbReference type="EMBL" id="BTGB01000003">
    <property type="protein sequence ID" value="GMM45808.1"/>
    <property type="molecule type" value="Genomic_DNA"/>
</dbReference>
<feature type="transmembrane region" description="Helical" evidence="7">
    <location>
        <begin position="6"/>
        <end position="23"/>
    </location>
</feature>
<evidence type="ECO:0000256" key="6">
    <source>
        <dbReference type="ARBA" id="ARBA00023136"/>
    </source>
</evidence>
<evidence type="ECO:0000256" key="7">
    <source>
        <dbReference type="SAM" id="Phobius"/>
    </source>
</evidence>
<feature type="transmembrane region" description="Helical" evidence="7">
    <location>
        <begin position="192"/>
        <end position="216"/>
    </location>
</feature>
<evidence type="ECO:0000256" key="1">
    <source>
        <dbReference type="ARBA" id="ARBA00004127"/>
    </source>
</evidence>
<reference evidence="8 9" key="1">
    <citation type="journal article" date="2023" name="Elife">
        <title>Identification of key yeast species and microbe-microbe interactions impacting larval growth of Drosophila in the wild.</title>
        <authorList>
            <person name="Mure A."/>
            <person name="Sugiura Y."/>
            <person name="Maeda R."/>
            <person name="Honda K."/>
            <person name="Sakurai N."/>
            <person name="Takahashi Y."/>
            <person name="Watada M."/>
            <person name="Katoh T."/>
            <person name="Gotoh A."/>
            <person name="Gotoh Y."/>
            <person name="Taniguchi I."/>
            <person name="Nakamura K."/>
            <person name="Hayashi T."/>
            <person name="Katayama T."/>
            <person name="Uemura T."/>
            <person name="Hattori Y."/>
        </authorList>
    </citation>
    <scope>NUCLEOTIDE SEQUENCE [LARGE SCALE GENOMIC DNA]</scope>
    <source>
        <strain evidence="8 9">PK-24</strain>
    </source>
</reference>
<evidence type="ECO:0008006" key="10">
    <source>
        <dbReference type="Google" id="ProtNLM"/>
    </source>
</evidence>
<comment type="caution">
    <text evidence="8">The sequence shown here is derived from an EMBL/GenBank/DDBJ whole genome shotgun (WGS) entry which is preliminary data.</text>
</comment>
<keyword evidence="9" id="KW-1185">Reference proteome</keyword>
<protein>
    <recommendedName>
        <fullName evidence="10">Cystinosin</fullName>
    </recommendedName>
</protein>
<feature type="transmembrane region" description="Helical" evidence="7">
    <location>
        <begin position="119"/>
        <end position="140"/>
    </location>
</feature>
<organism evidence="8 9">
    <name type="scientific">Pichia kluyveri</name>
    <name type="common">Yeast</name>
    <dbReference type="NCBI Taxonomy" id="36015"/>
    <lineage>
        <taxon>Eukaryota</taxon>
        <taxon>Fungi</taxon>
        <taxon>Dikarya</taxon>
        <taxon>Ascomycota</taxon>
        <taxon>Saccharomycotina</taxon>
        <taxon>Pichiomycetes</taxon>
        <taxon>Pichiales</taxon>
        <taxon>Pichiaceae</taxon>
        <taxon>Pichia</taxon>
    </lineage>
</organism>
<dbReference type="Gene3D" id="1.20.1280.290">
    <property type="match status" value="2"/>
</dbReference>
<accession>A0AAV5R4L1</accession>
<feature type="transmembrane region" description="Helical" evidence="7">
    <location>
        <begin position="44"/>
        <end position="67"/>
    </location>
</feature>
<name>A0AAV5R4L1_PICKL</name>
<dbReference type="PANTHER" id="PTHR13131:SF5">
    <property type="entry name" value="CYSTINOSIN"/>
    <property type="match status" value="1"/>
</dbReference>
<feature type="transmembrane region" description="Helical" evidence="7">
    <location>
        <begin position="87"/>
        <end position="107"/>
    </location>
</feature>
<gene>
    <name evidence="8" type="ORF">DAPK24_023830</name>
</gene>
<evidence type="ECO:0000313" key="8">
    <source>
        <dbReference type="EMBL" id="GMM45808.1"/>
    </source>
</evidence>
<dbReference type="GO" id="GO:0012505">
    <property type="term" value="C:endomembrane system"/>
    <property type="evidence" value="ECO:0007669"/>
    <property type="project" value="UniProtKB-SubCell"/>
</dbReference>
<evidence type="ECO:0000256" key="5">
    <source>
        <dbReference type="ARBA" id="ARBA00022989"/>
    </source>
</evidence>
<dbReference type="Pfam" id="PF04193">
    <property type="entry name" value="PQ-loop"/>
    <property type="match status" value="2"/>
</dbReference>
<dbReference type="AlphaFoldDB" id="A0AAV5R4L1"/>
<evidence type="ECO:0000313" key="9">
    <source>
        <dbReference type="Proteomes" id="UP001378960"/>
    </source>
</evidence>
<evidence type="ECO:0000256" key="3">
    <source>
        <dbReference type="ARBA" id="ARBA00022692"/>
    </source>
</evidence>
<feature type="transmembrane region" description="Helical" evidence="7">
    <location>
        <begin position="228"/>
        <end position="247"/>
    </location>
</feature>
<keyword evidence="2" id="KW-0813">Transport</keyword>
<dbReference type="GO" id="GO:0000324">
    <property type="term" value="C:fungal-type vacuole"/>
    <property type="evidence" value="ECO:0007669"/>
    <property type="project" value="TreeGrafter"/>
</dbReference>
<dbReference type="InterPro" id="IPR006603">
    <property type="entry name" value="PQ-loop_rpt"/>
</dbReference>
<dbReference type="InterPro" id="IPR005282">
    <property type="entry name" value="LC_transporter"/>
</dbReference>
<dbReference type="Proteomes" id="UP001378960">
    <property type="component" value="Unassembled WGS sequence"/>
</dbReference>
<dbReference type="SMART" id="SM00679">
    <property type="entry name" value="CTNS"/>
    <property type="match status" value="2"/>
</dbReference>
<evidence type="ECO:0000256" key="2">
    <source>
        <dbReference type="ARBA" id="ARBA00022448"/>
    </source>
</evidence>
<proteinExistence type="predicted"/>
<sequence length="260" mass="29902">MTIELTTVSAIIGWIYVIGWGVANYPTILHNRRCKSVEGISMDYLFFNMMGFVLYTTYTSCMIFNSIIREEFYLENGEWPLIKVNDLIFGVHNLLTNGYMIIQAYCLGYSKKDSQKVSIGAKVIIGCVISYIIIGLIIIYHNQGWGVVIGEFNLMKLVTYMGLIKIGMSVCKNIPQIIYNFERKSTNGWPVLMIWFDFFGASMSLIQLIIDALVVNDIMNIFDNKPKLFLAVQVIIADSIFFLQHYYLYYDEGEGYFILE</sequence>
<evidence type="ECO:0000256" key="4">
    <source>
        <dbReference type="ARBA" id="ARBA00022737"/>
    </source>
</evidence>
<keyword evidence="3 7" id="KW-0812">Transmembrane</keyword>
<dbReference type="GO" id="GO:0005774">
    <property type="term" value="C:vacuolar membrane"/>
    <property type="evidence" value="ECO:0007669"/>
    <property type="project" value="TreeGrafter"/>
</dbReference>
<comment type="subcellular location">
    <subcellularLocation>
        <location evidence="1">Endomembrane system</location>
        <topology evidence="1">Multi-pass membrane protein</topology>
    </subcellularLocation>
</comment>
<keyword evidence="5 7" id="KW-1133">Transmembrane helix</keyword>
<dbReference type="GO" id="GO:0015184">
    <property type="term" value="F:L-cystine transmembrane transporter activity"/>
    <property type="evidence" value="ECO:0007669"/>
    <property type="project" value="TreeGrafter"/>
</dbReference>
<dbReference type="PANTHER" id="PTHR13131">
    <property type="entry name" value="CYSTINOSIN"/>
    <property type="match status" value="1"/>
</dbReference>